<dbReference type="RefSeq" id="WP_020630032.1">
    <property type="nucleotide sequence ID" value="NZ_KB913032.1"/>
</dbReference>
<evidence type="ECO:0000313" key="4">
    <source>
        <dbReference type="Proteomes" id="UP000215563"/>
    </source>
</evidence>
<comment type="caution">
    <text evidence="3">The sequence shown here is derived from an EMBL/GenBank/DDBJ whole genome shotgun (WGS) entry which is preliminary data.</text>
</comment>
<dbReference type="InterPro" id="IPR037037">
    <property type="entry name" value="Pro_3_hydrox_C_sf"/>
</dbReference>
<organism evidence="3 4">
    <name type="scientific">Amycolatopsis alba DSM 44262</name>
    <dbReference type="NCBI Taxonomy" id="1125972"/>
    <lineage>
        <taxon>Bacteria</taxon>
        <taxon>Bacillati</taxon>
        <taxon>Actinomycetota</taxon>
        <taxon>Actinomycetes</taxon>
        <taxon>Pseudonocardiales</taxon>
        <taxon>Pseudonocardiaceae</taxon>
        <taxon>Amycolatopsis</taxon>
    </lineage>
</organism>
<evidence type="ECO:0000313" key="3">
    <source>
        <dbReference type="EMBL" id="OXM53099.1"/>
    </source>
</evidence>
<dbReference type="SUPFAM" id="SSF51197">
    <property type="entry name" value="Clavaminate synthase-like"/>
    <property type="match status" value="1"/>
</dbReference>
<dbReference type="Gene3D" id="1.10.1720.10">
    <property type="entry name" value="L-proline 3-hydroxylase, C-terminal domain"/>
    <property type="match status" value="1"/>
</dbReference>
<protein>
    <submittedName>
        <fullName evidence="3">L-proline cis-3-hydroxylase</fullName>
    </submittedName>
</protein>
<sequence>MRSHILGKIELDRTRLAKDLGYLASVPTVEEEYDEFSNGFWKNIPLWNATGEGEDRLYRDVPGSAIATEHAARVPYLREIVQTVFVGDRLKMARTRNLKNAVVIPHRDFVELDQDVDRYFRTFMVLEDSPQAFHSNEDTVIHMRPGEIWFLDAATVHAAINFSEHSRQSLCIDFAFDGGFDEKEIFADPTVYDPGATPEIVTRKPFTQEHRDRILSLSKVIERQNFRDLLFLLSKVHFTYDVHPGDAYDWLVEIAKKADDEKMVVKAEQIREFAMEARALHDRFSLTSW</sequence>
<dbReference type="Pfam" id="PF05118">
    <property type="entry name" value="Asp_Arg_Hydrox"/>
    <property type="match status" value="1"/>
</dbReference>
<feature type="domain" description="Aspartyl/asparaginy/proline hydroxylase" evidence="1">
    <location>
        <begin position="29"/>
        <end position="174"/>
    </location>
</feature>
<evidence type="ECO:0000259" key="2">
    <source>
        <dbReference type="Pfam" id="PF05373"/>
    </source>
</evidence>
<dbReference type="Gene3D" id="2.60.120.330">
    <property type="entry name" value="B-lactam Antibiotic, Isopenicillin N Synthase, Chain"/>
    <property type="match status" value="1"/>
</dbReference>
<dbReference type="GO" id="GO:0016706">
    <property type="term" value="F:2-oxoglutarate-dependent dioxygenase activity"/>
    <property type="evidence" value="ECO:0007669"/>
    <property type="project" value="InterPro"/>
</dbReference>
<evidence type="ECO:0000259" key="1">
    <source>
        <dbReference type="Pfam" id="PF05118"/>
    </source>
</evidence>
<keyword evidence="4" id="KW-1185">Reference proteome</keyword>
<dbReference type="Proteomes" id="UP000215563">
    <property type="component" value="Unassembled WGS sequence"/>
</dbReference>
<proteinExistence type="predicted"/>
<dbReference type="InterPro" id="IPR008035">
    <property type="entry name" value="Pro_3_hydrox_C"/>
</dbReference>
<feature type="domain" description="L-proline 3-hydroxylase C-terminal" evidence="2">
    <location>
        <begin position="184"/>
        <end position="280"/>
    </location>
</feature>
<name>A0A229S303_AMYAL</name>
<dbReference type="OrthoDB" id="1441538at2"/>
<dbReference type="Pfam" id="PF05373">
    <property type="entry name" value="Pro_3_hydrox_C"/>
    <property type="match status" value="1"/>
</dbReference>
<dbReference type="AlphaFoldDB" id="A0A229S303"/>
<dbReference type="EMBL" id="NMQU01000021">
    <property type="protein sequence ID" value="OXM53099.1"/>
    <property type="molecule type" value="Genomic_DNA"/>
</dbReference>
<dbReference type="InterPro" id="IPR007803">
    <property type="entry name" value="Asp/Arg/Pro-Hydrxlase"/>
</dbReference>
<reference evidence="3 4" key="1">
    <citation type="submission" date="2017-07" db="EMBL/GenBank/DDBJ databases">
        <title>Amycolatopsis alba DSM 44262 Genome sequencing and assembly.</title>
        <authorList>
            <person name="Kaur N."/>
            <person name="Mayilraj S."/>
        </authorList>
    </citation>
    <scope>NUCLEOTIDE SEQUENCE [LARGE SCALE GENOMIC DNA]</scope>
    <source>
        <strain evidence="3 4">DSM 44262</strain>
    </source>
</reference>
<accession>A0A229S303</accession>
<gene>
    <name evidence="3" type="ORF">CFP75_07855</name>
</gene>
<dbReference type="InterPro" id="IPR027443">
    <property type="entry name" value="IPNS-like_sf"/>
</dbReference>